<dbReference type="Proteomes" id="UP001054945">
    <property type="component" value="Unassembled WGS sequence"/>
</dbReference>
<evidence type="ECO:0000313" key="2">
    <source>
        <dbReference type="Proteomes" id="UP001054945"/>
    </source>
</evidence>
<accession>A0AAV4PMX6</accession>
<comment type="caution">
    <text evidence="1">The sequence shown here is derived from an EMBL/GenBank/DDBJ whole genome shotgun (WGS) entry which is preliminary data.</text>
</comment>
<evidence type="ECO:0000313" key="1">
    <source>
        <dbReference type="EMBL" id="GIX97740.1"/>
    </source>
</evidence>
<dbReference type="AlphaFoldDB" id="A0AAV4PMX6"/>
<organism evidence="1 2">
    <name type="scientific">Caerostris extrusa</name>
    <name type="common">Bark spider</name>
    <name type="synonym">Caerostris bankana</name>
    <dbReference type="NCBI Taxonomy" id="172846"/>
    <lineage>
        <taxon>Eukaryota</taxon>
        <taxon>Metazoa</taxon>
        <taxon>Ecdysozoa</taxon>
        <taxon>Arthropoda</taxon>
        <taxon>Chelicerata</taxon>
        <taxon>Arachnida</taxon>
        <taxon>Araneae</taxon>
        <taxon>Araneomorphae</taxon>
        <taxon>Entelegynae</taxon>
        <taxon>Araneoidea</taxon>
        <taxon>Araneidae</taxon>
        <taxon>Caerostris</taxon>
    </lineage>
</organism>
<reference evidence="1 2" key="1">
    <citation type="submission" date="2021-06" db="EMBL/GenBank/DDBJ databases">
        <title>Caerostris extrusa draft genome.</title>
        <authorList>
            <person name="Kono N."/>
            <person name="Arakawa K."/>
        </authorList>
    </citation>
    <scope>NUCLEOTIDE SEQUENCE [LARGE SCALE GENOMIC DNA]</scope>
</reference>
<dbReference type="EMBL" id="BPLR01004814">
    <property type="protein sequence ID" value="GIX97740.1"/>
    <property type="molecule type" value="Genomic_DNA"/>
</dbReference>
<name>A0AAV4PMX6_CAEEX</name>
<keyword evidence="2" id="KW-1185">Reference proteome</keyword>
<proteinExistence type="predicted"/>
<sequence>MRRPLKKYCRHLNKQSSLKRGANNHHLPHKFLLPIPGLRAVWTISSGQCPFVVGTLLAAVNNSVASAHVLCRSVSDPLRVEREPIFAFVGHSLGLSERIPRTCPCPRLTKR</sequence>
<protein>
    <submittedName>
        <fullName evidence="1">Uncharacterized protein</fullName>
    </submittedName>
</protein>
<gene>
    <name evidence="1" type="ORF">CEXT_577281</name>
</gene>